<dbReference type="PROSITE" id="PS51371">
    <property type="entry name" value="CBS"/>
    <property type="match status" value="2"/>
</dbReference>
<dbReference type="Pfam" id="PF03471">
    <property type="entry name" value="CorC_HlyC"/>
    <property type="match status" value="1"/>
</dbReference>
<proteinExistence type="inferred from homology"/>
<dbReference type="Gene3D" id="3.10.580.10">
    <property type="entry name" value="CBS-domain"/>
    <property type="match status" value="1"/>
</dbReference>
<dbReference type="InterPro" id="IPR044751">
    <property type="entry name" value="Ion_transp-like_CBS"/>
</dbReference>
<dbReference type="SMART" id="SM01091">
    <property type="entry name" value="CorC_HlyC"/>
    <property type="match status" value="1"/>
</dbReference>
<dbReference type="InterPro" id="IPR005170">
    <property type="entry name" value="Transptr-assoc_dom"/>
</dbReference>
<dbReference type="InterPro" id="IPR002550">
    <property type="entry name" value="CNNM"/>
</dbReference>
<dbReference type="SUPFAM" id="SSF54631">
    <property type="entry name" value="CBS-domain pair"/>
    <property type="match status" value="1"/>
</dbReference>
<dbReference type="Gene3D" id="3.30.465.10">
    <property type="match status" value="1"/>
</dbReference>
<feature type="compositionally biased region" description="Acidic residues" evidence="11">
    <location>
        <begin position="449"/>
        <end position="463"/>
    </location>
</feature>
<dbReference type="PROSITE" id="PS51846">
    <property type="entry name" value="CNNM"/>
    <property type="match status" value="1"/>
</dbReference>
<accession>A0ABQ3GJU8</accession>
<keyword evidence="7 9" id="KW-0129">CBS domain</keyword>
<dbReference type="Pfam" id="PF00571">
    <property type="entry name" value="CBS"/>
    <property type="match status" value="2"/>
</dbReference>
<dbReference type="CDD" id="cd04590">
    <property type="entry name" value="CBS_pair_CorC_HlyC_assoc"/>
    <property type="match status" value="1"/>
</dbReference>
<reference evidence="16" key="1">
    <citation type="journal article" date="2019" name="Int. J. Syst. Evol. Microbiol.">
        <title>The Global Catalogue of Microorganisms (GCM) 10K type strain sequencing project: providing services to taxonomists for standard genome sequencing and annotation.</title>
        <authorList>
            <consortium name="The Broad Institute Genomics Platform"/>
            <consortium name="The Broad Institute Genome Sequencing Center for Infectious Disease"/>
            <person name="Wu L."/>
            <person name="Ma J."/>
        </authorList>
    </citation>
    <scope>NUCLEOTIDE SEQUENCE [LARGE SCALE GENOMIC DNA]</scope>
    <source>
        <strain evidence="16">KCTC 19466</strain>
    </source>
</reference>
<evidence type="ECO:0000256" key="3">
    <source>
        <dbReference type="ARBA" id="ARBA00022475"/>
    </source>
</evidence>
<evidence type="ECO:0000256" key="4">
    <source>
        <dbReference type="ARBA" id="ARBA00022692"/>
    </source>
</evidence>
<feature type="domain" description="CBS" evidence="13">
    <location>
        <begin position="226"/>
        <end position="282"/>
    </location>
</feature>
<feature type="domain" description="CBS" evidence="13">
    <location>
        <begin position="286"/>
        <end position="343"/>
    </location>
</feature>
<evidence type="ECO:0000256" key="5">
    <source>
        <dbReference type="ARBA" id="ARBA00022737"/>
    </source>
</evidence>
<feature type="transmembrane region" description="Helical" evidence="12">
    <location>
        <begin position="6"/>
        <end position="27"/>
    </location>
</feature>
<dbReference type="Pfam" id="PF01595">
    <property type="entry name" value="CNNM"/>
    <property type="match status" value="1"/>
</dbReference>
<feature type="transmembrane region" description="Helical" evidence="12">
    <location>
        <begin position="63"/>
        <end position="83"/>
    </location>
</feature>
<protein>
    <submittedName>
        <fullName evidence="15">Membrane protein</fullName>
    </submittedName>
</protein>
<comment type="similarity">
    <text evidence="2">Belongs to the UPF0053 family.</text>
</comment>
<keyword evidence="6 10" id="KW-1133">Transmembrane helix</keyword>
<evidence type="ECO:0000256" key="10">
    <source>
        <dbReference type="PROSITE-ProRule" id="PRU01193"/>
    </source>
</evidence>
<keyword evidence="5" id="KW-0677">Repeat</keyword>
<feature type="region of interest" description="Disordered" evidence="11">
    <location>
        <begin position="445"/>
        <end position="475"/>
    </location>
</feature>
<gene>
    <name evidence="15" type="ORF">GCM10008096_21710</name>
</gene>
<name>A0ABQ3GJU8_9MICC</name>
<evidence type="ECO:0000313" key="16">
    <source>
        <dbReference type="Proteomes" id="UP000642819"/>
    </source>
</evidence>
<keyword evidence="3" id="KW-1003">Cell membrane</keyword>
<keyword evidence="8 10" id="KW-0472">Membrane</keyword>
<dbReference type="Proteomes" id="UP000642819">
    <property type="component" value="Unassembled WGS sequence"/>
</dbReference>
<evidence type="ECO:0000259" key="13">
    <source>
        <dbReference type="PROSITE" id="PS51371"/>
    </source>
</evidence>
<feature type="transmembrane region" description="Helical" evidence="12">
    <location>
        <begin position="144"/>
        <end position="162"/>
    </location>
</feature>
<evidence type="ECO:0000256" key="12">
    <source>
        <dbReference type="SAM" id="Phobius"/>
    </source>
</evidence>
<evidence type="ECO:0000256" key="8">
    <source>
        <dbReference type="ARBA" id="ARBA00023136"/>
    </source>
</evidence>
<dbReference type="InterPro" id="IPR000644">
    <property type="entry name" value="CBS_dom"/>
</dbReference>
<keyword evidence="16" id="KW-1185">Reference proteome</keyword>
<comment type="subcellular location">
    <subcellularLocation>
        <location evidence="1">Cell membrane</location>
        <topology evidence="1">Multi-pass membrane protein</topology>
    </subcellularLocation>
</comment>
<evidence type="ECO:0000256" key="1">
    <source>
        <dbReference type="ARBA" id="ARBA00004651"/>
    </source>
</evidence>
<dbReference type="PANTHER" id="PTHR43099:SF6">
    <property type="entry name" value="UPF0053 PROTEIN RV1842C"/>
    <property type="match status" value="1"/>
</dbReference>
<dbReference type="InterPro" id="IPR036318">
    <property type="entry name" value="FAD-bd_PCMH-like_sf"/>
</dbReference>
<dbReference type="EMBL" id="BMXK01000009">
    <property type="protein sequence ID" value="GHD09245.1"/>
    <property type="molecule type" value="Genomic_DNA"/>
</dbReference>
<feature type="domain" description="CNNM transmembrane" evidence="14">
    <location>
        <begin position="4"/>
        <end position="207"/>
    </location>
</feature>
<organism evidence="15 16">
    <name type="scientific">Zhihengliuella salsuginis</name>
    <dbReference type="NCBI Taxonomy" id="578222"/>
    <lineage>
        <taxon>Bacteria</taxon>
        <taxon>Bacillati</taxon>
        <taxon>Actinomycetota</taxon>
        <taxon>Actinomycetes</taxon>
        <taxon>Micrococcales</taxon>
        <taxon>Micrococcaceae</taxon>
        <taxon>Zhihengliuella</taxon>
    </lineage>
</organism>
<dbReference type="InterPro" id="IPR016169">
    <property type="entry name" value="FAD-bd_PCMH_sub2"/>
</dbReference>
<evidence type="ECO:0000313" key="15">
    <source>
        <dbReference type="EMBL" id="GHD09245.1"/>
    </source>
</evidence>
<evidence type="ECO:0000256" key="2">
    <source>
        <dbReference type="ARBA" id="ARBA00006337"/>
    </source>
</evidence>
<dbReference type="RefSeq" id="WP_189350457.1">
    <property type="nucleotide sequence ID" value="NZ_BMXK01000009.1"/>
</dbReference>
<dbReference type="InterPro" id="IPR051676">
    <property type="entry name" value="UPF0053_domain"/>
</dbReference>
<evidence type="ECO:0000256" key="9">
    <source>
        <dbReference type="PROSITE-ProRule" id="PRU00703"/>
    </source>
</evidence>
<feature type="transmembrane region" description="Helical" evidence="12">
    <location>
        <begin position="103"/>
        <end position="124"/>
    </location>
</feature>
<dbReference type="PANTHER" id="PTHR43099">
    <property type="entry name" value="UPF0053 PROTEIN YRKA"/>
    <property type="match status" value="1"/>
</dbReference>
<sequence length="475" mass="51258">MLEPLLILLLGVVVMSVIIAANGYFVAQEFAYMSVDRTRLAAQERAGDKIAGRALKVTRRTSFMLSGAQLGITVTGLMVGYVAEPLIGRSLGEMLGDVGVPAAVSISIGTVLALAVATIVQMIFGELYPKNLAIAAPEPLARRLAGSTLIYLTVFGWLITVFDHAANAFLRLFRIEPVHDLDTTATAKDLEQIVADSRESGDLPEELSMLLDRILDFPDRDVEHAMIPRTHTGLVAPETTAAEIRALMAEAHSRYPVLSGDEPVGVVHMDDLLKTPVEETTTAKELMRPALVLPTLMSLPDALGELVGSQNELACVIDEHGGFVGVLSIEDLAEELVGEITDEHDALPSASIETIEHRRSWQLTGDVHLDEFQRAIGHDLPEGDYETVAGLLIAEQGGLPEPGTTVTVDLPQEANDLVSEKPVRRTLEVQVLSVARHVPNELSARVLETDETEPDENNLDDGANETTARGGEVQK</sequence>
<evidence type="ECO:0000256" key="11">
    <source>
        <dbReference type="SAM" id="MobiDB-lite"/>
    </source>
</evidence>
<evidence type="ECO:0000259" key="14">
    <source>
        <dbReference type="PROSITE" id="PS51846"/>
    </source>
</evidence>
<evidence type="ECO:0000256" key="7">
    <source>
        <dbReference type="ARBA" id="ARBA00023122"/>
    </source>
</evidence>
<comment type="caution">
    <text evidence="15">The sequence shown here is derived from an EMBL/GenBank/DDBJ whole genome shotgun (WGS) entry which is preliminary data.</text>
</comment>
<evidence type="ECO:0000256" key="6">
    <source>
        <dbReference type="ARBA" id="ARBA00022989"/>
    </source>
</evidence>
<dbReference type="InterPro" id="IPR046342">
    <property type="entry name" value="CBS_dom_sf"/>
</dbReference>
<dbReference type="SUPFAM" id="SSF56176">
    <property type="entry name" value="FAD-binding/transporter-associated domain-like"/>
    <property type="match status" value="1"/>
</dbReference>
<keyword evidence="4 10" id="KW-0812">Transmembrane</keyword>